<evidence type="ECO:0000313" key="8">
    <source>
        <dbReference type="EMBL" id="SPT52970.1"/>
    </source>
</evidence>
<dbReference type="InterPro" id="IPR008271">
    <property type="entry name" value="Ser/Thr_kinase_AS"/>
</dbReference>
<dbReference type="PROSITE" id="PS50011">
    <property type="entry name" value="PROTEIN_KINASE_DOM"/>
    <property type="match status" value="1"/>
</dbReference>
<dbReference type="CDD" id="cd14014">
    <property type="entry name" value="STKc_PknB_like"/>
    <property type="match status" value="1"/>
</dbReference>
<comment type="caution">
    <text evidence="8">The sequence shown here is derived from an EMBL/GenBank/DDBJ whole genome shotgun (WGS) entry which is preliminary data.</text>
</comment>
<dbReference type="PROSITE" id="PS00108">
    <property type="entry name" value="PROTEIN_KINASE_ST"/>
    <property type="match status" value="1"/>
</dbReference>
<dbReference type="SUPFAM" id="SSF56112">
    <property type="entry name" value="Protein kinase-like (PK-like)"/>
    <property type="match status" value="1"/>
</dbReference>
<name>A0ABY1VLT0_9ACTO</name>
<dbReference type="InterPro" id="IPR011009">
    <property type="entry name" value="Kinase-like_dom_sf"/>
</dbReference>
<evidence type="ECO:0000259" key="7">
    <source>
        <dbReference type="PROSITE" id="PS50011"/>
    </source>
</evidence>
<organism evidence="8 9">
    <name type="scientific">Actinomyces bovis</name>
    <dbReference type="NCBI Taxonomy" id="1658"/>
    <lineage>
        <taxon>Bacteria</taxon>
        <taxon>Bacillati</taxon>
        <taxon>Actinomycetota</taxon>
        <taxon>Actinomycetes</taxon>
        <taxon>Actinomycetales</taxon>
        <taxon>Actinomycetaceae</taxon>
        <taxon>Actinomyces</taxon>
    </lineage>
</organism>
<evidence type="ECO:0000256" key="5">
    <source>
        <dbReference type="ARBA" id="ARBA00022840"/>
    </source>
</evidence>
<evidence type="ECO:0000256" key="3">
    <source>
        <dbReference type="ARBA" id="ARBA00022741"/>
    </source>
</evidence>
<evidence type="ECO:0000256" key="6">
    <source>
        <dbReference type="SAM" id="MobiDB-lite"/>
    </source>
</evidence>
<dbReference type="Pfam" id="PF00069">
    <property type="entry name" value="Pkinase"/>
    <property type="match status" value="1"/>
</dbReference>
<protein>
    <recommendedName>
        <fullName evidence="1">non-specific serine/threonine protein kinase</fullName>
        <ecNumber evidence="1">2.7.11.1</ecNumber>
    </recommendedName>
</protein>
<accession>A0ABY1VLT0</accession>
<feature type="compositionally biased region" description="Low complexity" evidence="6">
    <location>
        <begin position="333"/>
        <end position="347"/>
    </location>
</feature>
<dbReference type="Gene3D" id="3.30.200.20">
    <property type="entry name" value="Phosphorylase Kinase, domain 1"/>
    <property type="match status" value="1"/>
</dbReference>
<dbReference type="Proteomes" id="UP000250006">
    <property type="component" value="Unassembled WGS sequence"/>
</dbReference>
<gene>
    <name evidence="8" type="primary">prkC_2</name>
    <name evidence="8" type="ORF">NCTC11535_00624</name>
</gene>
<dbReference type="EC" id="2.7.11.1" evidence="1"/>
<dbReference type="GO" id="GO:0004674">
    <property type="term" value="F:protein serine/threonine kinase activity"/>
    <property type="evidence" value="ECO:0007669"/>
    <property type="project" value="UniProtKB-EC"/>
</dbReference>
<sequence length="841" mass="87982">MTTSASSPSSGALRRLGSAYLLLERIGTGAQGEVWRAKHSPEATGTWDPVEEETSAPHVDEELAAKILRAEIASQPGVLERFLAERATLMRVRSRSVVAVRDLVVEGGTFAIVMDLVDGGDLRGYLTKVGNLPPSEVARIGALIADGLAAVHEGGVLHRDIKPANVLLERHGEGEPVIPRLADFGVARICEAVGATTSTSAIGTPLYMAPEVLTGKVPPMTADVYSLGTMLYELACGVAPFVGSTPQVLASHARRSPGRPEGIPEALWELLELMQSKQAAERPSAAEAAERLRALEPSLRGLPAAPRLSKPPANRPAARPFEWDDPGEKPDSKAGSAAKGGRSGAAANGYGVQPSANSPQGLYGQVPAQAPVGYGLAVAGTAGTQLLAGGATTSVLAPPGAGGPVPAAFTYGGGSAPASLVPQAPKPRRRKLVAAGVAASLALLGLGGGGLWWYLSSDTGATFSAVPLQATVQERQRIADVSDKRMSRDNRMLATRSGSEWSLRDLNSSNHAPVWTGECWEGYFFNNEIFLCKNANNDRKFIGIDGQPKQINLAKEADVLGNIGELAIIREGNYEGSLLAMDSSGKQKWRVDGGYTKAEITSKFILTYESGSKRMQVLSAADGTILLSHPVERQPDWDKPQPGGIDINIGDAGFLVQGNPAVVYDAKGKSLGQVASAAGAPTKWGVPEPTEAAEFKRALESVPESSDRYERQLLAKGTDSAVLALDTNACAAKLVGQEVSFAAPTRTEGEPCALHPAGLIDSGAGILFTMGEPSSNSKAVGDQVVAYNRKTGEQTWQVKGSLLHVLPPQPGAKGDQAGAPRLLVQEGGNYGDLVIYAVIGN</sequence>
<evidence type="ECO:0000313" key="9">
    <source>
        <dbReference type="Proteomes" id="UP000250006"/>
    </source>
</evidence>
<dbReference type="Gene3D" id="1.10.510.10">
    <property type="entry name" value="Transferase(Phosphotransferase) domain 1"/>
    <property type="match status" value="1"/>
</dbReference>
<proteinExistence type="predicted"/>
<dbReference type="RefSeq" id="WP_111835901.1">
    <property type="nucleotide sequence ID" value="NZ_UAPQ01000001.1"/>
</dbReference>
<dbReference type="InterPro" id="IPR000719">
    <property type="entry name" value="Prot_kinase_dom"/>
</dbReference>
<keyword evidence="9" id="KW-1185">Reference proteome</keyword>
<feature type="domain" description="Protein kinase" evidence="7">
    <location>
        <begin position="20"/>
        <end position="299"/>
    </location>
</feature>
<dbReference type="SMART" id="SM00220">
    <property type="entry name" value="S_TKc"/>
    <property type="match status" value="1"/>
</dbReference>
<keyword evidence="3" id="KW-0547">Nucleotide-binding</keyword>
<evidence type="ECO:0000256" key="2">
    <source>
        <dbReference type="ARBA" id="ARBA00022679"/>
    </source>
</evidence>
<reference evidence="8 9" key="1">
    <citation type="submission" date="2018-06" db="EMBL/GenBank/DDBJ databases">
        <authorList>
            <consortium name="Pathogen Informatics"/>
            <person name="Doyle S."/>
        </authorList>
    </citation>
    <scope>NUCLEOTIDE SEQUENCE [LARGE SCALE GENOMIC DNA]</scope>
    <source>
        <strain evidence="8 9">NCTC11535</strain>
    </source>
</reference>
<dbReference type="EMBL" id="UAPQ01000001">
    <property type="protein sequence ID" value="SPT52970.1"/>
    <property type="molecule type" value="Genomic_DNA"/>
</dbReference>
<keyword evidence="5" id="KW-0067">ATP-binding</keyword>
<keyword evidence="4 8" id="KW-0418">Kinase</keyword>
<evidence type="ECO:0000256" key="1">
    <source>
        <dbReference type="ARBA" id="ARBA00012513"/>
    </source>
</evidence>
<dbReference type="PANTHER" id="PTHR43671">
    <property type="entry name" value="SERINE/THREONINE-PROTEIN KINASE NEK"/>
    <property type="match status" value="1"/>
</dbReference>
<keyword evidence="2 8" id="KW-0808">Transferase</keyword>
<dbReference type="InterPro" id="IPR050660">
    <property type="entry name" value="NEK_Ser/Thr_kinase"/>
</dbReference>
<dbReference type="PANTHER" id="PTHR43671:SF13">
    <property type="entry name" value="SERINE_THREONINE-PROTEIN KINASE NEK2"/>
    <property type="match status" value="1"/>
</dbReference>
<evidence type="ECO:0000256" key="4">
    <source>
        <dbReference type="ARBA" id="ARBA00022777"/>
    </source>
</evidence>
<feature type="region of interest" description="Disordered" evidence="6">
    <location>
        <begin position="297"/>
        <end position="353"/>
    </location>
</feature>